<evidence type="ECO:0000256" key="1">
    <source>
        <dbReference type="ARBA" id="ARBA00004606"/>
    </source>
</evidence>
<proteinExistence type="inferred from homology"/>
<evidence type="ECO:0000256" key="5">
    <source>
        <dbReference type="ARBA" id="ARBA00022679"/>
    </source>
</evidence>
<dbReference type="Pfam" id="PF00852">
    <property type="entry name" value="Glyco_transf_10"/>
    <property type="match status" value="1"/>
</dbReference>
<evidence type="ECO:0000256" key="3">
    <source>
        <dbReference type="ARBA" id="ARBA00008919"/>
    </source>
</evidence>
<dbReference type="SUPFAM" id="SSF53756">
    <property type="entry name" value="UDP-Glycosyltransferase/glycogen phosphorylase"/>
    <property type="match status" value="1"/>
</dbReference>
<feature type="transmembrane region" description="Helical" evidence="12">
    <location>
        <begin position="558"/>
        <end position="578"/>
    </location>
</feature>
<keyword evidence="9 12" id="KW-0472">Membrane</keyword>
<gene>
    <name evidence="15" type="ORF">AMAG_14850</name>
</gene>
<dbReference type="Gene3D" id="3.40.50.11660">
    <property type="entry name" value="Glycosyl transferase family 10, C-terminal domain"/>
    <property type="match status" value="1"/>
</dbReference>
<keyword evidence="10" id="KW-0325">Glycoprotein</keyword>
<comment type="pathway">
    <text evidence="2">Protein modification; protein glycosylation.</text>
</comment>
<evidence type="ECO:0000256" key="10">
    <source>
        <dbReference type="ARBA" id="ARBA00023180"/>
    </source>
</evidence>
<reference evidence="16" key="2">
    <citation type="submission" date="2009-11" db="EMBL/GenBank/DDBJ databases">
        <title>The Genome Sequence of Allomyces macrogynus strain ATCC 38327.</title>
        <authorList>
            <consortium name="The Broad Institute Genome Sequencing Platform"/>
            <person name="Russ C."/>
            <person name="Cuomo C."/>
            <person name="Shea T."/>
            <person name="Young S.K."/>
            <person name="Zeng Q."/>
            <person name="Koehrsen M."/>
            <person name="Haas B."/>
            <person name="Borodovsky M."/>
            <person name="Guigo R."/>
            <person name="Alvarado L."/>
            <person name="Berlin A."/>
            <person name="Borenstein D."/>
            <person name="Chen Z."/>
            <person name="Engels R."/>
            <person name="Freedman E."/>
            <person name="Gellesch M."/>
            <person name="Goldberg J."/>
            <person name="Griggs A."/>
            <person name="Gujja S."/>
            <person name="Heiman D."/>
            <person name="Hepburn T."/>
            <person name="Howarth C."/>
            <person name="Jen D."/>
            <person name="Larson L."/>
            <person name="Lewis B."/>
            <person name="Mehta T."/>
            <person name="Park D."/>
            <person name="Pearson M."/>
            <person name="Roberts A."/>
            <person name="Saif S."/>
            <person name="Shenoy N."/>
            <person name="Sisk P."/>
            <person name="Stolte C."/>
            <person name="Sykes S."/>
            <person name="Walk T."/>
            <person name="White J."/>
            <person name="Yandava C."/>
            <person name="Burger G."/>
            <person name="Gray M.W."/>
            <person name="Holland P.W.H."/>
            <person name="King N."/>
            <person name="Lang F.B.F."/>
            <person name="Roger A.J."/>
            <person name="Ruiz-Trillo I."/>
            <person name="Lander E."/>
            <person name="Nusbaum C."/>
        </authorList>
    </citation>
    <scope>NUCLEOTIDE SEQUENCE [LARGE SCALE GENOMIC DNA]</scope>
    <source>
        <strain evidence="16">ATCC 38327</strain>
    </source>
</reference>
<keyword evidence="6 12" id="KW-0812">Transmembrane</keyword>
<evidence type="ECO:0000256" key="9">
    <source>
        <dbReference type="ARBA" id="ARBA00023136"/>
    </source>
</evidence>
<comment type="subcellular location">
    <subcellularLocation>
        <location evidence="11">Endomembrane system</location>
        <topology evidence="11">Single-pass membrane protein</topology>
    </subcellularLocation>
    <subcellularLocation>
        <location evidence="12">Golgi apparatus</location>
        <location evidence="12">Golgi stack membrane</location>
        <topology evidence="12">Single-pass type II membrane protein</topology>
    </subcellularLocation>
    <subcellularLocation>
        <location evidence="1">Membrane</location>
        <topology evidence="1">Single-pass type II membrane protein</topology>
    </subcellularLocation>
</comment>
<feature type="domain" description="Fucosyltransferase N-terminal" evidence="14">
    <location>
        <begin position="61"/>
        <end position="167"/>
    </location>
</feature>
<keyword evidence="5 12" id="KW-0808">Transferase</keyword>
<dbReference type="Proteomes" id="UP000054350">
    <property type="component" value="Unassembled WGS sequence"/>
</dbReference>
<dbReference type="EMBL" id="GG745363">
    <property type="protein sequence ID" value="KNE70014.1"/>
    <property type="molecule type" value="Genomic_DNA"/>
</dbReference>
<evidence type="ECO:0000256" key="8">
    <source>
        <dbReference type="ARBA" id="ARBA00022989"/>
    </source>
</evidence>
<evidence type="ECO:0000256" key="12">
    <source>
        <dbReference type="RuleBase" id="RU003832"/>
    </source>
</evidence>
<dbReference type="FunFam" id="3.40.50.11660:FF:000002">
    <property type="entry name" value="Alpha-(1,3)-fucosyltransferase"/>
    <property type="match status" value="1"/>
</dbReference>
<keyword evidence="4 12" id="KW-0328">Glycosyltransferase</keyword>
<keyword evidence="16" id="KW-1185">Reference proteome</keyword>
<evidence type="ECO:0000259" key="13">
    <source>
        <dbReference type="Pfam" id="PF00852"/>
    </source>
</evidence>
<dbReference type="STRING" id="578462.A0A0L0T653"/>
<dbReference type="InterPro" id="IPR055270">
    <property type="entry name" value="Glyco_tran_10_C"/>
</dbReference>
<dbReference type="EC" id="2.4.1.-" evidence="12"/>
<keyword evidence="12" id="KW-0333">Golgi apparatus</keyword>
<keyword evidence="7" id="KW-0735">Signal-anchor</keyword>
<dbReference type="InterPro" id="IPR031481">
    <property type="entry name" value="Glyco_tran_10_N"/>
</dbReference>
<dbReference type="InterPro" id="IPR001503">
    <property type="entry name" value="Glyco_trans_10"/>
</dbReference>
<dbReference type="PANTHER" id="PTHR11929">
    <property type="entry name" value="ALPHA- 1,3 -FUCOSYLTRANSFERASE"/>
    <property type="match status" value="1"/>
</dbReference>
<sequence length="627" mass="69689">MGAVSRVAGGCLTLLAVVFLIRYLSGSGSDYSDLDLAEDGLDSASSALSKHPQFYKAAAARILAWTPVAGKPGWEGFKVDFCPDLGAKMCVVTHQRRLKNHSSVVLFSSTDVDTKDLPRRMLHQPWVLYSEVSPVEHPPPYHVLRPETTRLFDYTMSYRLDSDFPIPPFGQDLVQAVETPFNWYLVEQRFADTSRAPILWVSTVCKTDNRRSELVQQLQRLGLTVDSLGGCPTNGEQLPSDTDLVKAMQKYKFVLVLETSNCHDYISRTFLRAIQAGSIPIVDGPKSYSAFLPHPDAAIQVDTYPTLADMAKELQHLAENQAAYSHRLQYRQDRRHWVQGWRDRWTSPRYAAGRRGGWCGVCKHAIEAEQVLQHERERRAVYEASMDAKEAQLMQLVDALTVETAKLDGKPLVAAKAFERDALGKRIVRGARTLPLPRSFVPTPPRTRAAYVAPDYSCQLAKWAPTPFDPSAYRNVVPDDYLRVLSTNVSKPTWPKPIRRRAHRASRLADLDGAVAAAEVRDREGSAAAAALFPLAPVMDLRPDPLDGVDAPARPWTVLDWVLAVVAVAAGSVFVGVVRDRPKRGLVDRMPLRRQSVVDPALLAKAESVPLRAMQDADASSEHGKTR</sequence>
<evidence type="ECO:0000313" key="16">
    <source>
        <dbReference type="Proteomes" id="UP000054350"/>
    </source>
</evidence>
<evidence type="ECO:0000256" key="7">
    <source>
        <dbReference type="ARBA" id="ARBA00022968"/>
    </source>
</evidence>
<dbReference type="AlphaFoldDB" id="A0A0L0T653"/>
<dbReference type="UniPathway" id="UPA00378"/>
<dbReference type="OrthoDB" id="427096at2759"/>
<evidence type="ECO:0000256" key="6">
    <source>
        <dbReference type="ARBA" id="ARBA00022692"/>
    </source>
</evidence>
<dbReference type="PANTHER" id="PTHR11929:SF194">
    <property type="entry name" value="ALPHA-(1,3)-FUCOSYLTRANSFERASE 10"/>
    <property type="match status" value="1"/>
</dbReference>
<name>A0A0L0T653_ALLM3</name>
<evidence type="ECO:0000256" key="2">
    <source>
        <dbReference type="ARBA" id="ARBA00004922"/>
    </source>
</evidence>
<evidence type="ECO:0000259" key="14">
    <source>
        <dbReference type="Pfam" id="PF17039"/>
    </source>
</evidence>
<accession>A0A0L0T653</accession>
<protein>
    <recommendedName>
        <fullName evidence="12">Fucosyltransferase</fullName>
        <ecNumber evidence="12">2.4.1.-</ecNumber>
    </recommendedName>
</protein>
<feature type="domain" description="Fucosyltransferase C-terminal" evidence="13">
    <location>
        <begin position="198"/>
        <end position="370"/>
    </location>
</feature>
<evidence type="ECO:0000313" key="15">
    <source>
        <dbReference type="EMBL" id="KNE70014.1"/>
    </source>
</evidence>
<comment type="similarity">
    <text evidence="3 12">Belongs to the glycosyltransferase 10 family.</text>
</comment>
<dbReference type="InterPro" id="IPR038577">
    <property type="entry name" value="GT10-like_C_sf"/>
</dbReference>
<dbReference type="Pfam" id="PF17039">
    <property type="entry name" value="Glyco_tran_10_N"/>
    <property type="match status" value="1"/>
</dbReference>
<reference evidence="15 16" key="1">
    <citation type="submission" date="2009-11" db="EMBL/GenBank/DDBJ databases">
        <title>Annotation of Allomyces macrogynus ATCC 38327.</title>
        <authorList>
            <consortium name="The Broad Institute Genome Sequencing Platform"/>
            <person name="Russ C."/>
            <person name="Cuomo C."/>
            <person name="Burger G."/>
            <person name="Gray M.W."/>
            <person name="Holland P.W.H."/>
            <person name="King N."/>
            <person name="Lang F.B.F."/>
            <person name="Roger A.J."/>
            <person name="Ruiz-Trillo I."/>
            <person name="Young S.K."/>
            <person name="Zeng Q."/>
            <person name="Gargeya S."/>
            <person name="Fitzgerald M."/>
            <person name="Haas B."/>
            <person name="Abouelleil A."/>
            <person name="Alvarado L."/>
            <person name="Arachchi H.M."/>
            <person name="Berlin A."/>
            <person name="Chapman S.B."/>
            <person name="Gearin G."/>
            <person name="Goldberg J."/>
            <person name="Griggs A."/>
            <person name="Gujja S."/>
            <person name="Hansen M."/>
            <person name="Heiman D."/>
            <person name="Howarth C."/>
            <person name="Larimer J."/>
            <person name="Lui A."/>
            <person name="MacDonald P.J.P."/>
            <person name="McCowen C."/>
            <person name="Montmayeur A."/>
            <person name="Murphy C."/>
            <person name="Neiman D."/>
            <person name="Pearson M."/>
            <person name="Priest M."/>
            <person name="Roberts A."/>
            <person name="Saif S."/>
            <person name="Shea T."/>
            <person name="Sisk P."/>
            <person name="Stolte C."/>
            <person name="Sykes S."/>
            <person name="Wortman J."/>
            <person name="Nusbaum C."/>
            <person name="Birren B."/>
        </authorList>
    </citation>
    <scope>NUCLEOTIDE SEQUENCE [LARGE SCALE GENOMIC DNA]</scope>
    <source>
        <strain evidence="15 16">ATCC 38327</strain>
    </source>
</reference>
<dbReference type="VEuPathDB" id="FungiDB:AMAG_14850"/>
<dbReference type="eggNOG" id="KOG2619">
    <property type="taxonomic scope" value="Eukaryota"/>
</dbReference>
<dbReference type="GO" id="GO:0032580">
    <property type="term" value="C:Golgi cisterna membrane"/>
    <property type="evidence" value="ECO:0007669"/>
    <property type="project" value="UniProtKB-SubCell"/>
</dbReference>
<keyword evidence="8 12" id="KW-1133">Transmembrane helix</keyword>
<evidence type="ECO:0000256" key="11">
    <source>
        <dbReference type="ARBA" id="ARBA00037847"/>
    </source>
</evidence>
<organism evidence="15 16">
    <name type="scientific">Allomyces macrogynus (strain ATCC 38327)</name>
    <name type="common">Allomyces javanicus var. macrogynus</name>
    <dbReference type="NCBI Taxonomy" id="578462"/>
    <lineage>
        <taxon>Eukaryota</taxon>
        <taxon>Fungi</taxon>
        <taxon>Fungi incertae sedis</taxon>
        <taxon>Blastocladiomycota</taxon>
        <taxon>Blastocladiomycetes</taxon>
        <taxon>Blastocladiales</taxon>
        <taxon>Blastocladiaceae</taxon>
        <taxon>Allomyces</taxon>
    </lineage>
</organism>
<evidence type="ECO:0000256" key="4">
    <source>
        <dbReference type="ARBA" id="ARBA00022676"/>
    </source>
</evidence>
<dbReference type="GO" id="GO:0046920">
    <property type="term" value="F:alpha-(1-&gt;3)-fucosyltransferase activity"/>
    <property type="evidence" value="ECO:0007669"/>
    <property type="project" value="TreeGrafter"/>
</dbReference>